<reference evidence="2" key="1">
    <citation type="journal article" date="2014" name="Int. J. Syst. Evol. Microbiol.">
        <title>Complete genome sequence of Corynebacterium casei LMG S-19264T (=DSM 44701T), isolated from a smear-ripened cheese.</title>
        <authorList>
            <consortium name="US DOE Joint Genome Institute (JGI-PGF)"/>
            <person name="Walter F."/>
            <person name="Albersmeier A."/>
            <person name="Kalinowski J."/>
            <person name="Ruckert C."/>
        </authorList>
    </citation>
    <scope>NUCLEOTIDE SEQUENCE</scope>
    <source>
        <strain evidence="2">CGMCC 1.12919</strain>
    </source>
</reference>
<evidence type="ECO:0000313" key="3">
    <source>
        <dbReference type="Proteomes" id="UP000637002"/>
    </source>
</evidence>
<evidence type="ECO:0000313" key="2">
    <source>
        <dbReference type="EMBL" id="GGC72281.1"/>
    </source>
</evidence>
<dbReference type="CDD" id="cd00761">
    <property type="entry name" value="Glyco_tranf_GTA_type"/>
    <property type="match status" value="1"/>
</dbReference>
<feature type="domain" description="Glycosyltransferase 2-like" evidence="1">
    <location>
        <begin position="14"/>
        <end position="128"/>
    </location>
</feature>
<reference evidence="2" key="2">
    <citation type="submission" date="2020-09" db="EMBL/GenBank/DDBJ databases">
        <authorList>
            <person name="Sun Q."/>
            <person name="Zhou Y."/>
        </authorList>
    </citation>
    <scope>NUCLEOTIDE SEQUENCE</scope>
    <source>
        <strain evidence="2">CGMCC 1.12919</strain>
    </source>
</reference>
<dbReference type="Gene3D" id="3.90.550.10">
    <property type="entry name" value="Spore Coat Polysaccharide Biosynthesis Protein SpsA, Chain A"/>
    <property type="match status" value="1"/>
</dbReference>
<proteinExistence type="predicted"/>
<dbReference type="AlphaFoldDB" id="A0A916XHJ7"/>
<comment type="caution">
    <text evidence="2">The sequence shown here is derived from an EMBL/GenBank/DDBJ whole genome shotgun (WGS) entry which is preliminary data.</text>
</comment>
<evidence type="ECO:0000259" key="1">
    <source>
        <dbReference type="Pfam" id="PF00535"/>
    </source>
</evidence>
<dbReference type="InterPro" id="IPR001173">
    <property type="entry name" value="Glyco_trans_2-like"/>
</dbReference>
<dbReference type="GO" id="GO:0016758">
    <property type="term" value="F:hexosyltransferase activity"/>
    <property type="evidence" value="ECO:0007669"/>
    <property type="project" value="UniProtKB-ARBA"/>
</dbReference>
<dbReference type="PANTHER" id="PTHR22916:SF3">
    <property type="entry name" value="UDP-GLCNAC:BETAGAL BETA-1,3-N-ACETYLGLUCOSAMINYLTRANSFERASE-LIKE PROTEIN 1"/>
    <property type="match status" value="1"/>
</dbReference>
<dbReference type="PANTHER" id="PTHR22916">
    <property type="entry name" value="GLYCOSYLTRANSFERASE"/>
    <property type="match status" value="1"/>
</dbReference>
<dbReference type="Pfam" id="PF00535">
    <property type="entry name" value="Glycos_transf_2"/>
    <property type="match status" value="1"/>
</dbReference>
<name>A0A916XHJ7_9HYPH</name>
<dbReference type="Proteomes" id="UP000637002">
    <property type="component" value="Unassembled WGS sequence"/>
</dbReference>
<sequence length="336" mass="37561">MHDRSARPLVAISTPVYNGARYLAETMACVQAQTYGNLIHLVVDNASTDETPRIIDSFKGGRVPVVSLRNPVTVPMTDNWNAAARLAPAQAAYFRILPADDLILPQGIEKMVAVGERHPEVGIIGCQEYMGTALVGNGLCPDHEVFDGRAIVRGSLLNAIHGFPHLHCLYRVPPGGLADPFYETEFRGAELLCIDSDAAMRALARGPYGFVHEPLVVTRLHEGSQTSTVVSPTRMKMWQELQLIDRWGPIVFDSEQAYRRCRAKHLRYYYRYLLMWRAKRQRAHIEQHSGLLRCAAAVPRLIDYAAAVAEWPIRHLAKGLRRAAVGTGLAPRYQRF</sequence>
<protein>
    <recommendedName>
        <fullName evidence="1">Glycosyltransferase 2-like domain-containing protein</fullName>
    </recommendedName>
</protein>
<dbReference type="RefSeq" id="WP_188610327.1">
    <property type="nucleotide sequence ID" value="NZ_BMGG01000006.1"/>
</dbReference>
<organism evidence="2 3">
    <name type="scientific">Chelatococcus reniformis</name>
    <dbReference type="NCBI Taxonomy" id="1494448"/>
    <lineage>
        <taxon>Bacteria</taxon>
        <taxon>Pseudomonadati</taxon>
        <taxon>Pseudomonadota</taxon>
        <taxon>Alphaproteobacteria</taxon>
        <taxon>Hyphomicrobiales</taxon>
        <taxon>Chelatococcaceae</taxon>
        <taxon>Chelatococcus</taxon>
    </lineage>
</organism>
<accession>A0A916XHJ7</accession>
<dbReference type="EMBL" id="BMGG01000006">
    <property type="protein sequence ID" value="GGC72281.1"/>
    <property type="molecule type" value="Genomic_DNA"/>
</dbReference>
<keyword evidence="3" id="KW-1185">Reference proteome</keyword>
<dbReference type="SUPFAM" id="SSF53448">
    <property type="entry name" value="Nucleotide-diphospho-sugar transferases"/>
    <property type="match status" value="1"/>
</dbReference>
<gene>
    <name evidence="2" type="ORF">GCM10010994_33360</name>
</gene>
<dbReference type="InterPro" id="IPR029044">
    <property type="entry name" value="Nucleotide-diphossugar_trans"/>
</dbReference>